<dbReference type="SUPFAM" id="SSF54160">
    <property type="entry name" value="Chromo domain-like"/>
    <property type="match status" value="1"/>
</dbReference>
<evidence type="ECO:0000313" key="4">
    <source>
        <dbReference type="Proteomes" id="UP001239994"/>
    </source>
</evidence>
<gene>
    <name evidence="3" type="ORF">P4O66_002355</name>
</gene>
<keyword evidence="2" id="KW-0472">Membrane</keyword>
<dbReference type="EMBL" id="JAROKS010000021">
    <property type="protein sequence ID" value="KAK1790044.1"/>
    <property type="molecule type" value="Genomic_DNA"/>
</dbReference>
<reference evidence="3" key="1">
    <citation type="submission" date="2023-03" db="EMBL/GenBank/DDBJ databases">
        <title>Electrophorus voltai genome.</title>
        <authorList>
            <person name="Bian C."/>
        </authorList>
    </citation>
    <scope>NUCLEOTIDE SEQUENCE</scope>
    <source>
        <strain evidence="3">CB-2022</strain>
        <tissue evidence="3">Muscle</tissue>
    </source>
</reference>
<dbReference type="Gene3D" id="2.40.50.40">
    <property type="match status" value="1"/>
</dbReference>
<feature type="region of interest" description="Disordered" evidence="1">
    <location>
        <begin position="80"/>
        <end position="169"/>
    </location>
</feature>
<comment type="caution">
    <text evidence="3">The sequence shown here is derived from an EMBL/GenBank/DDBJ whole genome shotgun (WGS) entry which is preliminary data.</text>
</comment>
<dbReference type="InterPro" id="IPR016197">
    <property type="entry name" value="Chromo-like_dom_sf"/>
</dbReference>
<keyword evidence="2" id="KW-0812">Transmembrane</keyword>
<evidence type="ECO:0008006" key="5">
    <source>
        <dbReference type="Google" id="ProtNLM"/>
    </source>
</evidence>
<proteinExistence type="predicted"/>
<dbReference type="CDD" id="cd00024">
    <property type="entry name" value="CD_CSD"/>
    <property type="match status" value="1"/>
</dbReference>
<feature type="transmembrane region" description="Helical" evidence="2">
    <location>
        <begin position="191"/>
        <end position="214"/>
    </location>
</feature>
<dbReference type="Proteomes" id="UP001239994">
    <property type="component" value="Unassembled WGS sequence"/>
</dbReference>
<evidence type="ECO:0000313" key="3">
    <source>
        <dbReference type="EMBL" id="KAK1790044.1"/>
    </source>
</evidence>
<dbReference type="AlphaFoldDB" id="A0AAD8Z216"/>
<organism evidence="3 4">
    <name type="scientific">Electrophorus voltai</name>
    <dbReference type="NCBI Taxonomy" id="2609070"/>
    <lineage>
        <taxon>Eukaryota</taxon>
        <taxon>Metazoa</taxon>
        <taxon>Chordata</taxon>
        <taxon>Craniata</taxon>
        <taxon>Vertebrata</taxon>
        <taxon>Euteleostomi</taxon>
        <taxon>Actinopterygii</taxon>
        <taxon>Neopterygii</taxon>
        <taxon>Teleostei</taxon>
        <taxon>Ostariophysi</taxon>
        <taxon>Gymnotiformes</taxon>
        <taxon>Gymnotoidei</taxon>
        <taxon>Gymnotidae</taxon>
        <taxon>Electrophorus</taxon>
    </lineage>
</organism>
<evidence type="ECO:0000256" key="1">
    <source>
        <dbReference type="SAM" id="MobiDB-lite"/>
    </source>
</evidence>
<name>A0AAD8Z216_9TELE</name>
<feature type="compositionally biased region" description="Low complexity" evidence="1">
    <location>
        <begin position="146"/>
        <end position="163"/>
    </location>
</feature>
<evidence type="ECO:0000256" key="2">
    <source>
        <dbReference type="SAM" id="Phobius"/>
    </source>
</evidence>
<accession>A0AAD8Z216</accession>
<keyword evidence="2" id="KW-1133">Transmembrane helix</keyword>
<protein>
    <recommendedName>
        <fullName evidence="5">Chromo domain-containing protein</fullName>
    </recommendedName>
</protein>
<sequence>MVDGAPVYTVRHLLDVRRVRGGVQYLMDWEGYGPKETPAVKTLGVSKQVVKREGLLYTQKKTSQLKARCARVSELPHMTCREVASSSSEDIPSSMAHSRRAPVPTHNPQRAKKEASPVPTLETGKTAGMLPGASSPVPEKPPPPKSAKANPPQASQTSTQPTTEGQGGVPVSLPRLFHNPLCSFIHVPVPITVLILVAFNVPIALSPLCLYLFLSVTVNKLFNPNCCSE</sequence>
<keyword evidence="4" id="KW-1185">Reference proteome</keyword>